<organism evidence="2 3">
    <name type="scientific">Phlyctema vagabunda</name>
    <dbReference type="NCBI Taxonomy" id="108571"/>
    <lineage>
        <taxon>Eukaryota</taxon>
        <taxon>Fungi</taxon>
        <taxon>Dikarya</taxon>
        <taxon>Ascomycota</taxon>
        <taxon>Pezizomycotina</taxon>
        <taxon>Leotiomycetes</taxon>
        <taxon>Helotiales</taxon>
        <taxon>Dermateaceae</taxon>
        <taxon>Phlyctema</taxon>
    </lineage>
</organism>
<evidence type="ECO:0000256" key="1">
    <source>
        <dbReference type="SAM" id="SignalP"/>
    </source>
</evidence>
<keyword evidence="1" id="KW-0732">Signal</keyword>
<feature type="chain" id="PRO_5047286983" description="Secreted protein" evidence="1">
    <location>
        <begin position="26"/>
        <end position="112"/>
    </location>
</feature>
<dbReference type="EMBL" id="JBFCZG010000004">
    <property type="protein sequence ID" value="KAL3423094.1"/>
    <property type="molecule type" value="Genomic_DNA"/>
</dbReference>
<proteinExistence type="predicted"/>
<comment type="caution">
    <text evidence="2">The sequence shown here is derived from an EMBL/GenBank/DDBJ whole genome shotgun (WGS) entry which is preliminary data.</text>
</comment>
<sequence length="112" mass="12610">MLSFTLHQYLPAILAFFFLSSFVLADLHYTGICVDTKSSSEGNDFDFYNDVATKKACESYKNRNTGNEQWDQCPDCTYLEDPVPHCRSDAWHIGGDELTYYCQQAGASNGKA</sequence>
<keyword evidence="3" id="KW-1185">Reference proteome</keyword>
<accession>A0ABR4PID2</accession>
<name>A0ABR4PID2_9HELO</name>
<evidence type="ECO:0000313" key="3">
    <source>
        <dbReference type="Proteomes" id="UP001629113"/>
    </source>
</evidence>
<protein>
    <recommendedName>
        <fullName evidence="4">Secreted protein</fullName>
    </recommendedName>
</protein>
<gene>
    <name evidence="2" type="ORF">PVAG01_04841</name>
</gene>
<evidence type="ECO:0000313" key="2">
    <source>
        <dbReference type="EMBL" id="KAL3423094.1"/>
    </source>
</evidence>
<evidence type="ECO:0008006" key="4">
    <source>
        <dbReference type="Google" id="ProtNLM"/>
    </source>
</evidence>
<feature type="signal peptide" evidence="1">
    <location>
        <begin position="1"/>
        <end position="25"/>
    </location>
</feature>
<reference evidence="2 3" key="1">
    <citation type="submission" date="2024-06" db="EMBL/GenBank/DDBJ databases">
        <title>Complete genome of Phlyctema vagabunda strain 19-DSS-EL-015.</title>
        <authorList>
            <person name="Fiorenzani C."/>
        </authorList>
    </citation>
    <scope>NUCLEOTIDE SEQUENCE [LARGE SCALE GENOMIC DNA]</scope>
    <source>
        <strain evidence="2 3">19-DSS-EL-015</strain>
    </source>
</reference>
<dbReference type="Proteomes" id="UP001629113">
    <property type="component" value="Unassembled WGS sequence"/>
</dbReference>